<organism evidence="3 4">
    <name type="scientific">Cyanidiococcus yangmingshanensis</name>
    <dbReference type="NCBI Taxonomy" id="2690220"/>
    <lineage>
        <taxon>Eukaryota</taxon>
        <taxon>Rhodophyta</taxon>
        <taxon>Bangiophyceae</taxon>
        <taxon>Cyanidiales</taxon>
        <taxon>Cyanidiaceae</taxon>
        <taxon>Cyanidiococcus</taxon>
    </lineage>
</organism>
<sequence>MSRPAQNHARWDSKLYGPYGFRRVLTGSRRGSLWLLALLVFGVGFVLGFLCASWELFPATWHEAARGSGFSADGGAELPKRAPESPPLSSRGRSVLDVVAAGLLEGQNPPDCGTARYLILDELTDDHGLGFSLITLFKFLYVAHLEQRVLLFLPSFTAFPWRWCHQAPSSYACFFEESSYCASLLRFDQSLRQRVLPANWDAIPDWKGLRSIDDQVVVFRQKYLSRGAIKRPAHYQAWDLFERKFQGGLAKYGRFFYYAIAQRVLVRPLAWLEQAAQAQRERWGLAPNESLVVVHARHGSKHTEQQHIPVAQLAASALAFCDCLGIRNILLITETQEVITEFESVLAHAPVRVLYTEYWRPEGDVWNRDLVDRLKLRRVNDSVIDTIAYHSVLNLFLARSGVAFVGTIQSAFLKLLVSTAYSWRQAPVSIHSLRAGWRIRDGYTRANVKYWSFDPSRLPYPCAHVPIQHLESTEHHQNRAYGVFTSVQPQPMPMQGEQTPLSSESPD</sequence>
<dbReference type="GO" id="GO:0006487">
    <property type="term" value="P:protein N-linked glycosylation"/>
    <property type="evidence" value="ECO:0007669"/>
    <property type="project" value="TreeGrafter"/>
</dbReference>
<protein>
    <recommendedName>
        <fullName evidence="5">Alpha-(1,6)-fucosyltransferase</fullName>
    </recommendedName>
</protein>
<name>A0A7J7IGB6_9RHOD</name>
<evidence type="ECO:0000313" key="3">
    <source>
        <dbReference type="EMBL" id="KAF6002113.1"/>
    </source>
</evidence>
<keyword evidence="2" id="KW-1133">Transmembrane helix</keyword>
<dbReference type="EMBL" id="VWRR01000011">
    <property type="protein sequence ID" value="KAF6002113.1"/>
    <property type="molecule type" value="Genomic_DNA"/>
</dbReference>
<evidence type="ECO:0000313" key="4">
    <source>
        <dbReference type="Proteomes" id="UP000530660"/>
    </source>
</evidence>
<reference evidence="3 4" key="1">
    <citation type="journal article" date="2020" name="J. Phycol.">
        <title>Comparative genome analysis reveals Cyanidiococcus gen. nov., a new extremophilic red algal genus sister to Cyanidioschyzon (Cyanidioschyzonaceae, Rhodophyta).</title>
        <authorList>
            <person name="Liu S.-L."/>
            <person name="Chiang Y.-R."/>
            <person name="Yoon H.S."/>
            <person name="Fu H.-Y."/>
        </authorList>
    </citation>
    <scope>NUCLEOTIDE SEQUENCE [LARGE SCALE GENOMIC DNA]</scope>
    <source>
        <strain evidence="3 4">THAL066</strain>
    </source>
</reference>
<evidence type="ECO:0008006" key="5">
    <source>
        <dbReference type="Google" id="ProtNLM"/>
    </source>
</evidence>
<feature type="compositionally biased region" description="Polar residues" evidence="1">
    <location>
        <begin position="496"/>
        <end position="507"/>
    </location>
</feature>
<dbReference type="OrthoDB" id="415792at2759"/>
<comment type="caution">
    <text evidence="3">The sequence shown here is derived from an EMBL/GenBank/DDBJ whole genome shotgun (WGS) entry which is preliminary data.</text>
</comment>
<feature type="transmembrane region" description="Helical" evidence="2">
    <location>
        <begin position="33"/>
        <end position="57"/>
    </location>
</feature>
<dbReference type="AlphaFoldDB" id="A0A7J7IGB6"/>
<evidence type="ECO:0000256" key="2">
    <source>
        <dbReference type="SAM" id="Phobius"/>
    </source>
</evidence>
<feature type="region of interest" description="Disordered" evidence="1">
    <location>
        <begin position="487"/>
        <end position="507"/>
    </location>
</feature>
<gene>
    <name evidence="3" type="ORF">F1559_000663</name>
</gene>
<dbReference type="PANTHER" id="PTHR13132:SF29">
    <property type="entry name" value="ALPHA-(1,6)-FUCOSYLTRANSFERASE"/>
    <property type="match status" value="1"/>
</dbReference>
<keyword evidence="2" id="KW-0472">Membrane</keyword>
<accession>A0A7J7IGB6</accession>
<dbReference type="Proteomes" id="UP000530660">
    <property type="component" value="Unassembled WGS sequence"/>
</dbReference>
<dbReference type="GO" id="GO:0046921">
    <property type="term" value="F:alpha-(1-&gt;6)-fucosyltransferase activity"/>
    <property type="evidence" value="ECO:0007669"/>
    <property type="project" value="TreeGrafter"/>
</dbReference>
<keyword evidence="4" id="KW-1185">Reference proteome</keyword>
<dbReference type="PANTHER" id="PTHR13132">
    <property type="entry name" value="ALPHA- 1,6 -FUCOSYLTRANSFERASE"/>
    <property type="match status" value="1"/>
</dbReference>
<evidence type="ECO:0000256" key="1">
    <source>
        <dbReference type="SAM" id="MobiDB-lite"/>
    </source>
</evidence>
<proteinExistence type="predicted"/>
<keyword evidence="2" id="KW-0812">Transmembrane</keyword>